<sequence length="108" mass="12480">MHALSFVLQYRKPQLFKALISEMSDNLFRPDMAAVTVEFGKKYIKRTRTMLEQETEPAVKQIEALKKLEIHFQEIGMKCVDGQAVAPYAVICHGDLWNNNILYKFDVS</sequence>
<evidence type="ECO:0000313" key="2">
    <source>
        <dbReference type="Proteomes" id="UP000299102"/>
    </source>
</evidence>
<protein>
    <recommendedName>
        <fullName evidence="3">CHK kinase-like domain-containing protein</fullName>
    </recommendedName>
</protein>
<name>A0A4C1SBA9_EUMVA</name>
<proteinExistence type="predicted"/>
<dbReference type="Proteomes" id="UP000299102">
    <property type="component" value="Unassembled WGS sequence"/>
</dbReference>
<evidence type="ECO:0000313" key="1">
    <source>
        <dbReference type="EMBL" id="GBO99394.1"/>
    </source>
</evidence>
<reference evidence="1 2" key="1">
    <citation type="journal article" date="2019" name="Commun. Biol.">
        <title>The bagworm genome reveals a unique fibroin gene that provides high tensile strength.</title>
        <authorList>
            <person name="Kono N."/>
            <person name="Nakamura H."/>
            <person name="Ohtoshi R."/>
            <person name="Tomita M."/>
            <person name="Numata K."/>
            <person name="Arakawa K."/>
        </authorList>
    </citation>
    <scope>NUCLEOTIDE SEQUENCE [LARGE SCALE GENOMIC DNA]</scope>
</reference>
<dbReference type="OrthoDB" id="190089at2759"/>
<dbReference type="PANTHER" id="PTHR11012">
    <property type="entry name" value="PROTEIN KINASE-LIKE DOMAIN-CONTAINING"/>
    <property type="match status" value="1"/>
</dbReference>
<organism evidence="1 2">
    <name type="scientific">Eumeta variegata</name>
    <name type="common">Bagworm moth</name>
    <name type="synonym">Eumeta japonica</name>
    <dbReference type="NCBI Taxonomy" id="151549"/>
    <lineage>
        <taxon>Eukaryota</taxon>
        <taxon>Metazoa</taxon>
        <taxon>Ecdysozoa</taxon>
        <taxon>Arthropoda</taxon>
        <taxon>Hexapoda</taxon>
        <taxon>Insecta</taxon>
        <taxon>Pterygota</taxon>
        <taxon>Neoptera</taxon>
        <taxon>Endopterygota</taxon>
        <taxon>Lepidoptera</taxon>
        <taxon>Glossata</taxon>
        <taxon>Ditrysia</taxon>
        <taxon>Tineoidea</taxon>
        <taxon>Psychidae</taxon>
        <taxon>Oiketicinae</taxon>
        <taxon>Eumeta</taxon>
    </lineage>
</organism>
<comment type="caution">
    <text evidence="1">The sequence shown here is derived from an EMBL/GenBank/DDBJ whole genome shotgun (WGS) entry which is preliminary data.</text>
</comment>
<evidence type="ECO:0008006" key="3">
    <source>
        <dbReference type="Google" id="ProtNLM"/>
    </source>
</evidence>
<dbReference type="InterPro" id="IPR004119">
    <property type="entry name" value="EcKL"/>
</dbReference>
<keyword evidence="2" id="KW-1185">Reference proteome</keyword>
<gene>
    <name evidence="1" type="ORF">EVAR_71843_1</name>
</gene>
<dbReference type="AlphaFoldDB" id="A0A4C1SBA9"/>
<dbReference type="Pfam" id="PF02958">
    <property type="entry name" value="EcKL"/>
    <property type="match status" value="1"/>
</dbReference>
<dbReference type="EMBL" id="BGZK01006551">
    <property type="protein sequence ID" value="GBO99394.1"/>
    <property type="molecule type" value="Genomic_DNA"/>
</dbReference>
<dbReference type="PANTHER" id="PTHR11012:SF48">
    <property type="entry name" value="CHK KINASE-LIKE DOMAIN-CONTAINING PROTEIN-RELATED"/>
    <property type="match status" value="1"/>
</dbReference>
<accession>A0A4C1SBA9</accession>